<accession>A0ABW8Z3D6</accession>
<dbReference type="Pfam" id="PF02082">
    <property type="entry name" value="Rrf2"/>
    <property type="match status" value="1"/>
</dbReference>
<dbReference type="SUPFAM" id="SSF46785">
    <property type="entry name" value="Winged helix' DNA-binding domain"/>
    <property type="match status" value="1"/>
</dbReference>
<reference evidence="1 2" key="1">
    <citation type="journal article" date="2024" name="Chem. Sci.">
        <title>Discovery of megapolipeptins by genome mining of a Burkholderiales bacteria collection.</title>
        <authorList>
            <person name="Paulo B.S."/>
            <person name="Recchia M.J.J."/>
            <person name="Lee S."/>
            <person name="Fergusson C.H."/>
            <person name="Romanowski S.B."/>
            <person name="Hernandez A."/>
            <person name="Krull N."/>
            <person name="Liu D.Y."/>
            <person name="Cavanagh H."/>
            <person name="Bos A."/>
            <person name="Gray C.A."/>
            <person name="Murphy B.T."/>
            <person name="Linington R.G."/>
            <person name="Eustaquio A.S."/>
        </authorList>
    </citation>
    <scope>NUCLEOTIDE SEQUENCE [LARGE SCALE GENOMIC DNA]</scope>
    <source>
        <strain evidence="1 2">RL21-008-BIB-B</strain>
    </source>
</reference>
<dbReference type="InterPro" id="IPR036388">
    <property type="entry name" value="WH-like_DNA-bd_sf"/>
</dbReference>
<comment type="caution">
    <text evidence="1">The sequence shown here is derived from an EMBL/GenBank/DDBJ whole genome shotgun (WGS) entry which is preliminary data.</text>
</comment>
<evidence type="ECO:0000313" key="2">
    <source>
        <dbReference type="Proteomes" id="UP001629214"/>
    </source>
</evidence>
<dbReference type="PROSITE" id="PS51197">
    <property type="entry name" value="HTH_RRF2_2"/>
    <property type="match status" value="1"/>
</dbReference>
<dbReference type="RefSeq" id="WP_232511929.1">
    <property type="nucleotide sequence ID" value="NZ_JAQQFR010000002.1"/>
</dbReference>
<dbReference type="Proteomes" id="UP001629214">
    <property type="component" value="Unassembled WGS sequence"/>
</dbReference>
<dbReference type="PANTHER" id="PTHR33221:SF15">
    <property type="entry name" value="HTH-TYPE TRANSCRIPTIONAL REGULATOR YWGB-RELATED"/>
    <property type="match status" value="1"/>
</dbReference>
<protein>
    <submittedName>
        <fullName evidence="1">Rrf2 family transcriptional regulator</fullName>
    </submittedName>
</protein>
<dbReference type="PANTHER" id="PTHR33221">
    <property type="entry name" value="WINGED HELIX-TURN-HELIX TRANSCRIPTIONAL REGULATOR, RRF2 FAMILY"/>
    <property type="match status" value="1"/>
</dbReference>
<dbReference type="InterPro" id="IPR036390">
    <property type="entry name" value="WH_DNA-bd_sf"/>
</dbReference>
<proteinExistence type="predicted"/>
<keyword evidence="2" id="KW-1185">Reference proteome</keyword>
<gene>
    <name evidence="1" type="ORF">PQR63_03405</name>
</gene>
<dbReference type="InterPro" id="IPR000944">
    <property type="entry name" value="Tscrpt_reg_Rrf2"/>
</dbReference>
<organism evidence="1 2">
    <name type="scientific">Herbaspirillum rhizosphaerae</name>
    <dbReference type="NCBI Taxonomy" id="346179"/>
    <lineage>
        <taxon>Bacteria</taxon>
        <taxon>Pseudomonadati</taxon>
        <taxon>Pseudomonadota</taxon>
        <taxon>Betaproteobacteria</taxon>
        <taxon>Burkholderiales</taxon>
        <taxon>Oxalobacteraceae</taxon>
        <taxon>Herbaspirillum</taxon>
    </lineage>
</organism>
<evidence type="ECO:0000313" key="1">
    <source>
        <dbReference type="EMBL" id="MFL9877412.1"/>
    </source>
</evidence>
<sequence>MKLVDFVICIEYNYSMKSSRFAVAAHILVSVEHATREGKEFLPSSAIATSVNTNPVFVRELLCKLSKAHLVVTKEGRGGGAQLARPASQISLAEIYQAVEEEPVLKHNTRPKDLCCPVSCGMDMALEPVITEVEGAMLKILKGRKLSELVNKISDEVES</sequence>
<dbReference type="Gene3D" id="1.10.10.10">
    <property type="entry name" value="Winged helix-like DNA-binding domain superfamily/Winged helix DNA-binding domain"/>
    <property type="match status" value="1"/>
</dbReference>
<dbReference type="EMBL" id="JAQQFR010000002">
    <property type="protein sequence ID" value="MFL9877412.1"/>
    <property type="molecule type" value="Genomic_DNA"/>
</dbReference>
<name>A0ABW8Z3D6_9BURK</name>